<keyword evidence="2" id="KW-1185">Reference proteome</keyword>
<comment type="caution">
    <text evidence="1">The sequence shown here is derived from an EMBL/GenBank/DDBJ whole genome shotgun (WGS) entry which is preliminary data.</text>
</comment>
<reference evidence="2" key="1">
    <citation type="journal article" date="2022" name="Mol. Ecol. Resour.">
        <title>The genomes of chicory, endive, great burdock and yacon provide insights into Asteraceae palaeo-polyploidization history and plant inulin production.</title>
        <authorList>
            <person name="Fan W."/>
            <person name="Wang S."/>
            <person name="Wang H."/>
            <person name="Wang A."/>
            <person name="Jiang F."/>
            <person name="Liu H."/>
            <person name="Zhao H."/>
            <person name="Xu D."/>
            <person name="Zhang Y."/>
        </authorList>
    </citation>
    <scope>NUCLEOTIDE SEQUENCE [LARGE SCALE GENOMIC DNA]</scope>
    <source>
        <strain evidence="2">cv. Yunnan</strain>
    </source>
</reference>
<dbReference type="EMBL" id="CM042028">
    <property type="protein sequence ID" value="KAI3797550.1"/>
    <property type="molecule type" value="Genomic_DNA"/>
</dbReference>
<evidence type="ECO:0000313" key="2">
    <source>
        <dbReference type="Proteomes" id="UP001056120"/>
    </source>
</evidence>
<name>A0ACB9HPA9_9ASTR</name>
<evidence type="ECO:0000313" key="1">
    <source>
        <dbReference type="EMBL" id="KAI3797550.1"/>
    </source>
</evidence>
<dbReference type="Proteomes" id="UP001056120">
    <property type="component" value="Linkage Group LG11"/>
</dbReference>
<protein>
    <submittedName>
        <fullName evidence="1">Uncharacterized protein</fullName>
    </submittedName>
</protein>
<gene>
    <name evidence="1" type="ORF">L1987_32808</name>
</gene>
<reference evidence="1 2" key="2">
    <citation type="journal article" date="2022" name="Mol. Ecol. Resour.">
        <title>The genomes of chicory, endive, great burdock and yacon provide insights into Asteraceae paleo-polyploidization history and plant inulin production.</title>
        <authorList>
            <person name="Fan W."/>
            <person name="Wang S."/>
            <person name="Wang H."/>
            <person name="Wang A."/>
            <person name="Jiang F."/>
            <person name="Liu H."/>
            <person name="Zhao H."/>
            <person name="Xu D."/>
            <person name="Zhang Y."/>
        </authorList>
    </citation>
    <scope>NUCLEOTIDE SEQUENCE [LARGE SCALE GENOMIC DNA]</scope>
    <source>
        <strain evidence="2">cv. Yunnan</strain>
        <tissue evidence="1">Leaves</tissue>
    </source>
</reference>
<proteinExistence type="predicted"/>
<sequence length="505" mass="50252">MAVMVVDWVGLVKDLVVVECMEEAGLEAVRGLEVEVSMVAEIKGLVVVGWGGALEWVAELEQVCTVERRKFTGSCFIYTKCSDVCRSEGVLMETTTVICIYVTASNSVRSIWEVMTVTEKEVEASALSGSFSVGAGANMGQGGLLGGAIPGKNTRISGGIGGYIDMGLGGLGELAEMAVRHTPNGGDGGGLGGLGQGFGGGGVYGGGMVRDGQGFGSGGVMVAEIKGLVVVGWGGALEWVAKLKQVGTVESCKFTGLASATPNAVICALLSGVFSARELTTVNEKEVEASALFGSFGVRAGAIMGQGGLLGGANPRMNTQGGIGENIGIGLGGLVGLAEMAVKGFGGGGVYGGGMVRDGKGFRSGGVYGSGDQGFGGGEMGRSIGMGGRIETGNTGMSNVGIGGHLGFGSGGGDMTVNVEDRSVDDEVVFSATIATYMAKELTAVNEKEVEASALSGSFGVRAGAIMGQGGLLGGANPRMNTQGGIGENIGIGLGGLGQLGGDGG</sequence>
<organism evidence="1 2">
    <name type="scientific">Smallanthus sonchifolius</name>
    <dbReference type="NCBI Taxonomy" id="185202"/>
    <lineage>
        <taxon>Eukaryota</taxon>
        <taxon>Viridiplantae</taxon>
        <taxon>Streptophyta</taxon>
        <taxon>Embryophyta</taxon>
        <taxon>Tracheophyta</taxon>
        <taxon>Spermatophyta</taxon>
        <taxon>Magnoliopsida</taxon>
        <taxon>eudicotyledons</taxon>
        <taxon>Gunneridae</taxon>
        <taxon>Pentapetalae</taxon>
        <taxon>asterids</taxon>
        <taxon>campanulids</taxon>
        <taxon>Asterales</taxon>
        <taxon>Asteraceae</taxon>
        <taxon>Asteroideae</taxon>
        <taxon>Heliantheae alliance</taxon>
        <taxon>Millerieae</taxon>
        <taxon>Smallanthus</taxon>
    </lineage>
</organism>
<accession>A0ACB9HPA9</accession>